<dbReference type="Pfam" id="PF14529">
    <property type="entry name" value="Exo_endo_phos_2"/>
    <property type="match status" value="1"/>
</dbReference>
<keyword evidence="4" id="KW-1185">Reference proteome</keyword>
<evidence type="ECO:0000313" key="2">
    <source>
        <dbReference type="EMBL" id="GBN98180.1"/>
    </source>
</evidence>
<reference evidence="2 4" key="1">
    <citation type="journal article" date="2019" name="Sci. Rep.">
        <title>Orb-weaving spider Araneus ventricosus genome elucidates the spidroin gene catalogue.</title>
        <authorList>
            <person name="Kono N."/>
            <person name="Nakamura H."/>
            <person name="Ohtoshi R."/>
            <person name="Moran D.A.P."/>
            <person name="Shinohara A."/>
            <person name="Yoshida Y."/>
            <person name="Fujiwara M."/>
            <person name="Mori M."/>
            <person name="Tomita M."/>
            <person name="Arakawa K."/>
        </authorList>
    </citation>
    <scope>NUCLEOTIDE SEQUENCE [LARGE SCALE GENOMIC DNA]</scope>
</reference>
<dbReference type="InterPro" id="IPR005135">
    <property type="entry name" value="Endo/exonuclease/phosphatase"/>
</dbReference>
<dbReference type="SUPFAM" id="SSF56219">
    <property type="entry name" value="DNase I-like"/>
    <property type="match status" value="1"/>
</dbReference>
<accession>A0A4Y2TDW0</accession>
<dbReference type="InterPro" id="IPR036691">
    <property type="entry name" value="Endo/exonu/phosph_ase_sf"/>
</dbReference>
<dbReference type="PANTHER" id="PTHR33273">
    <property type="entry name" value="DOMAIN-CONTAINING PROTEIN, PUTATIVE-RELATED"/>
    <property type="match status" value="1"/>
</dbReference>
<dbReference type="PANTHER" id="PTHR33273:SF4">
    <property type="entry name" value="ENDONUCLEASE_EXONUCLEASE_PHOSPHATASE DOMAIN-CONTAINING PROTEIN"/>
    <property type="match status" value="1"/>
</dbReference>
<sequence length="216" mass="24546">MSVSSNKLALNCGFINLNHARADSNLIENDALEKNLDLVCLNEPYYCQGSICGCPRGYWQIAVDGEPRVAVFIRDTIKFATLEKERDVIALMLNWNNIEYLIINIYCPPSANIESSIARLESICIRFLDKRVIIFGDFNAKSSAWSPRSTDERGRLVLEFVNKLDLFIENSCDSIATYSCEKGESWIDLVISKNIDRTMVNNWQVHNQITASDHID</sequence>
<organism evidence="2 4">
    <name type="scientific">Araneus ventricosus</name>
    <name type="common">Orbweaver spider</name>
    <name type="synonym">Epeira ventricosa</name>
    <dbReference type="NCBI Taxonomy" id="182803"/>
    <lineage>
        <taxon>Eukaryota</taxon>
        <taxon>Metazoa</taxon>
        <taxon>Ecdysozoa</taxon>
        <taxon>Arthropoda</taxon>
        <taxon>Chelicerata</taxon>
        <taxon>Arachnida</taxon>
        <taxon>Araneae</taxon>
        <taxon>Araneomorphae</taxon>
        <taxon>Entelegynae</taxon>
        <taxon>Araneoidea</taxon>
        <taxon>Araneidae</taxon>
        <taxon>Araneus</taxon>
    </lineage>
</organism>
<dbReference type="AlphaFoldDB" id="A0A4Y2TDW0"/>
<evidence type="ECO:0000259" key="1">
    <source>
        <dbReference type="Pfam" id="PF14529"/>
    </source>
</evidence>
<proteinExistence type="predicted"/>
<dbReference type="GO" id="GO:0003824">
    <property type="term" value="F:catalytic activity"/>
    <property type="evidence" value="ECO:0007669"/>
    <property type="project" value="InterPro"/>
</dbReference>
<dbReference type="Proteomes" id="UP000499080">
    <property type="component" value="Unassembled WGS sequence"/>
</dbReference>
<dbReference type="Gene3D" id="3.60.10.10">
    <property type="entry name" value="Endonuclease/exonuclease/phosphatase"/>
    <property type="match status" value="1"/>
</dbReference>
<evidence type="ECO:0000313" key="3">
    <source>
        <dbReference type="EMBL" id="GBN98186.1"/>
    </source>
</evidence>
<dbReference type="OrthoDB" id="6783211at2759"/>
<dbReference type="EMBL" id="BGPR01027585">
    <property type="protein sequence ID" value="GBN98180.1"/>
    <property type="molecule type" value="Genomic_DNA"/>
</dbReference>
<name>A0A4Y2TDW0_ARAVE</name>
<dbReference type="EMBL" id="BGPR01027586">
    <property type="protein sequence ID" value="GBN98186.1"/>
    <property type="molecule type" value="Genomic_DNA"/>
</dbReference>
<protein>
    <recommendedName>
        <fullName evidence="1">Endonuclease/exonuclease/phosphatase domain-containing protein</fullName>
    </recommendedName>
</protein>
<evidence type="ECO:0000313" key="4">
    <source>
        <dbReference type="Proteomes" id="UP000499080"/>
    </source>
</evidence>
<comment type="caution">
    <text evidence="2">The sequence shown here is derived from an EMBL/GenBank/DDBJ whole genome shotgun (WGS) entry which is preliminary data.</text>
</comment>
<feature type="domain" description="Endonuclease/exonuclease/phosphatase" evidence="1">
    <location>
        <begin position="101"/>
        <end position="215"/>
    </location>
</feature>
<gene>
    <name evidence="2" type="ORF">AVEN_195741_1</name>
    <name evidence="3" type="ORF">AVEN_210529_1</name>
</gene>